<dbReference type="RefSeq" id="WP_207057764.1">
    <property type="nucleotide sequence ID" value="NZ_JAFIMU010000017.1"/>
</dbReference>
<feature type="compositionally biased region" description="Polar residues" evidence="1">
    <location>
        <begin position="14"/>
        <end position="24"/>
    </location>
</feature>
<accession>A0ABS3DPG3</accession>
<evidence type="ECO:0000313" key="2">
    <source>
        <dbReference type="EMBL" id="MBN8233231.1"/>
    </source>
</evidence>
<evidence type="ECO:0000256" key="1">
    <source>
        <dbReference type="SAM" id="MobiDB-lite"/>
    </source>
</evidence>
<gene>
    <name evidence="2" type="ORF">JYK02_37525</name>
</gene>
<protein>
    <submittedName>
        <fullName evidence="2">Uncharacterized protein</fullName>
    </submittedName>
</protein>
<feature type="region of interest" description="Disordered" evidence="1">
    <location>
        <begin position="1"/>
        <end position="36"/>
    </location>
</feature>
<evidence type="ECO:0000313" key="3">
    <source>
        <dbReference type="Proteomes" id="UP000664052"/>
    </source>
</evidence>
<sequence length="143" mass="15324">MGSIIEGEGLRNPSFYNDSQASSEGTGGRVGLKQEGKEQVKRIGGLTRQRAFSQVDSRKGVLVESLNGFAKQLESISGQGDVQLPQQLIGSAVGFVRKASDTLEQNSTEELLRQAQTRMRERPGVALAGCALLGFVAARFLKA</sequence>
<name>A0ABS3DPG3_9BACT</name>
<dbReference type="Proteomes" id="UP000664052">
    <property type="component" value="Unassembled WGS sequence"/>
</dbReference>
<reference evidence="2 3" key="1">
    <citation type="submission" date="2021-02" db="EMBL/GenBank/DDBJ databases">
        <title>De Novo genome assembly of isolated myxobacteria.</title>
        <authorList>
            <person name="Stevens D.C."/>
        </authorList>
    </citation>
    <scope>NUCLEOTIDE SEQUENCE [LARGE SCALE GENOMIC DNA]</scope>
    <source>
        <strain evidence="2 3">ATCC 29039</strain>
    </source>
</reference>
<proteinExistence type="predicted"/>
<dbReference type="EMBL" id="JAFIMU010000017">
    <property type="protein sequence ID" value="MBN8233231.1"/>
    <property type="molecule type" value="Genomic_DNA"/>
</dbReference>
<comment type="caution">
    <text evidence="2">The sequence shown here is derived from an EMBL/GenBank/DDBJ whole genome shotgun (WGS) entry which is preliminary data.</text>
</comment>
<organism evidence="2 3">
    <name type="scientific">Corallococcus macrosporus</name>
    <dbReference type="NCBI Taxonomy" id="35"/>
    <lineage>
        <taxon>Bacteria</taxon>
        <taxon>Pseudomonadati</taxon>
        <taxon>Myxococcota</taxon>
        <taxon>Myxococcia</taxon>
        <taxon>Myxococcales</taxon>
        <taxon>Cystobacterineae</taxon>
        <taxon>Myxococcaceae</taxon>
        <taxon>Corallococcus</taxon>
    </lineage>
</organism>
<keyword evidence="3" id="KW-1185">Reference proteome</keyword>